<evidence type="ECO:0000313" key="3">
    <source>
        <dbReference type="Proteomes" id="UP000616779"/>
    </source>
</evidence>
<dbReference type="PROSITE" id="PS51186">
    <property type="entry name" value="GNAT"/>
    <property type="match status" value="1"/>
</dbReference>
<keyword evidence="3" id="KW-1185">Reference proteome</keyword>
<dbReference type="Gene3D" id="3.40.630.30">
    <property type="match status" value="1"/>
</dbReference>
<dbReference type="CDD" id="cd04301">
    <property type="entry name" value="NAT_SF"/>
    <property type="match status" value="1"/>
</dbReference>
<comment type="caution">
    <text evidence="2">The sequence shown here is derived from an EMBL/GenBank/DDBJ whole genome shotgun (WGS) entry which is preliminary data.</text>
</comment>
<dbReference type="Proteomes" id="UP000616779">
    <property type="component" value="Unassembled WGS sequence"/>
</dbReference>
<reference evidence="2 3" key="1">
    <citation type="submission" date="2019-10" db="EMBL/GenBank/DDBJ databases">
        <title>Description of Paenibacillus terrestris sp. nov.</title>
        <authorList>
            <person name="Carlier A."/>
            <person name="Qi S."/>
        </authorList>
    </citation>
    <scope>NUCLEOTIDE SEQUENCE [LARGE SCALE GENOMIC DNA]</scope>
    <source>
        <strain evidence="2 3">LMG 31458</strain>
    </source>
</reference>
<protein>
    <submittedName>
        <fullName evidence="2">GNAT family N-acetyltransferase</fullName>
    </submittedName>
</protein>
<evidence type="ECO:0000259" key="1">
    <source>
        <dbReference type="PROSITE" id="PS51186"/>
    </source>
</evidence>
<dbReference type="RefSeq" id="WP_171641385.1">
    <property type="nucleotide sequence ID" value="NZ_WHOA01000027.1"/>
</dbReference>
<feature type="domain" description="N-acetyltransferase" evidence="1">
    <location>
        <begin position="15"/>
        <end position="153"/>
    </location>
</feature>
<gene>
    <name evidence="2" type="ORF">GC098_04550</name>
</gene>
<accession>A0ABX1XQD1</accession>
<dbReference type="EMBL" id="WHOA01000027">
    <property type="protein sequence ID" value="NOU70706.1"/>
    <property type="molecule type" value="Genomic_DNA"/>
</dbReference>
<dbReference type="SUPFAM" id="SSF55729">
    <property type="entry name" value="Acyl-CoA N-acyltransferases (Nat)"/>
    <property type="match status" value="1"/>
</dbReference>
<sequence>MIKPIQIELDYNAKMVLDVQIPSYLAEAELIRSHDLPPLKDTIYSLQQCDETFYGYFDDNTMQLLGAISYKIEDAVLDIHRLIVHPDSFRRGIANALLTHIQTLATDCTKIIVSTGAANVPAKQLYSKHNFQAIGDIEVAPNLSITSFEKMIVH</sequence>
<dbReference type="Pfam" id="PF00583">
    <property type="entry name" value="Acetyltransf_1"/>
    <property type="match status" value="1"/>
</dbReference>
<proteinExistence type="predicted"/>
<name>A0ABX1XQD1_9BACL</name>
<evidence type="ECO:0000313" key="2">
    <source>
        <dbReference type="EMBL" id="NOU70706.1"/>
    </source>
</evidence>
<dbReference type="InterPro" id="IPR000182">
    <property type="entry name" value="GNAT_dom"/>
</dbReference>
<dbReference type="InterPro" id="IPR016181">
    <property type="entry name" value="Acyl_CoA_acyltransferase"/>
</dbReference>
<organism evidence="2 3">
    <name type="scientific">Paenibacillus phytorum</name>
    <dbReference type="NCBI Taxonomy" id="2654977"/>
    <lineage>
        <taxon>Bacteria</taxon>
        <taxon>Bacillati</taxon>
        <taxon>Bacillota</taxon>
        <taxon>Bacilli</taxon>
        <taxon>Bacillales</taxon>
        <taxon>Paenibacillaceae</taxon>
        <taxon>Paenibacillus</taxon>
    </lineage>
</organism>